<keyword evidence="10" id="KW-1185">Reference proteome</keyword>
<keyword evidence="3 6" id="KW-0808">Transferase</keyword>
<evidence type="ECO:0000313" key="9">
    <source>
        <dbReference type="EMBL" id="GAO31854.1"/>
    </source>
</evidence>
<keyword evidence="4 6" id="KW-0547">Nucleotide-binding</keyword>
<dbReference type="RefSeq" id="WP_062128220.1">
    <property type="nucleotide sequence ID" value="NZ_BAZW01000065.1"/>
</dbReference>
<dbReference type="InterPro" id="IPR036451">
    <property type="entry name" value="CblAdoTrfase-like_sf"/>
</dbReference>
<dbReference type="Proteomes" id="UP000032900">
    <property type="component" value="Unassembled WGS sequence"/>
</dbReference>
<dbReference type="GO" id="GO:0008817">
    <property type="term" value="F:corrinoid adenosyltransferase activity"/>
    <property type="evidence" value="ECO:0007669"/>
    <property type="project" value="UniProtKB-UniRule"/>
</dbReference>
<comment type="pathway">
    <text evidence="6">Cofactor biosynthesis; adenosylcobalamin biosynthesis; adenosylcobalamin from cob(II)yrinate a,c-diamide: step 2/7.</text>
</comment>
<dbReference type="Pfam" id="PF01923">
    <property type="entry name" value="Cob_adeno_trans"/>
    <property type="match status" value="1"/>
</dbReference>
<evidence type="ECO:0000256" key="1">
    <source>
        <dbReference type="ARBA" id="ARBA00007487"/>
    </source>
</evidence>
<dbReference type="PANTHER" id="PTHR12213:SF0">
    <property type="entry name" value="CORRINOID ADENOSYLTRANSFERASE MMAB"/>
    <property type="match status" value="1"/>
</dbReference>
<dbReference type="EC" id="2.5.1.17" evidence="6"/>
<keyword evidence="6" id="KW-0169">Cobalamin biosynthesis</keyword>
<feature type="domain" description="Cobalamin adenosyltransferase-like" evidence="8">
    <location>
        <begin position="6"/>
        <end position="170"/>
    </location>
</feature>
<name>A0A0E9M2T4_9BACT</name>
<dbReference type="GO" id="GO:0005524">
    <property type="term" value="F:ATP binding"/>
    <property type="evidence" value="ECO:0007669"/>
    <property type="project" value="UniProtKB-UniRule"/>
</dbReference>
<keyword evidence="7" id="KW-0175">Coiled coil</keyword>
<dbReference type="STRING" id="1236989.JCM15548_14256"/>
<dbReference type="FunFam" id="1.20.1200.10:FF:000001">
    <property type="entry name" value="Cob(I)yrinic acid a,c-diamide adenosyltransferase"/>
    <property type="match status" value="1"/>
</dbReference>
<evidence type="ECO:0000256" key="6">
    <source>
        <dbReference type="RuleBase" id="RU366026"/>
    </source>
</evidence>
<dbReference type="EMBL" id="BAZW01000065">
    <property type="protein sequence ID" value="GAO31854.1"/>
    <property type="molecule type" value="Genomic_DNA"/>
</dbReference>
<keyword evidence="5 6" id="KW-0067">ATP-binding</keyword>
<gene>
    <name evidence="9" type="ORF">JCM15548_14256</name>
</gene>
<comment type="catalytic activity">
    <reaction evidence="6">
        <text>2 cob(II)alamin + reduced [electron-transfer flavoprotein] + 2 ATP = 2 adenosylcob(III)alamin + 2 triphosphate + oxidized [electron-transfer flavoprotein] + 3 H(+)</text>
        <dbReference type="Rhea" id="RHEA:28671"/>
        <dbReference type="Rhea" id="RHEA-COMP:10685"/>
        <dbReference type="Rhea" id="RHEA-COMP:10686"/>
        <dbReference type="ChEBI" id="CHEBI:15378"/>
        <dbReference type="ChEBI" id="CHEBI:16304"/>
        <dbReference type="ChEBI" id="CHEBI:18036"/>
        <dbReference type="ChEBI" id="CHEBI:18408"/>
        <dbReference type="ChEBI" id="CHEBI:30616"/>
        <dbReference type="ChEBI" id="CHEBI:57692"/>
        <dbReference type="ChEBI" id="CHEBI:58307"/>
        <dbReference type="EC" id="2.5.1.17"/>
    </reaction>
</comment>
<dbReference type="UniPathway" id="UPA00148">
    <property type="reaction ID" value="UER00233"/>
</dbReference>
<dbReference type="InterPro" id="IPR016030">
    <property type="entry name" value="CblAdoTrfase-like"/>
</dbReference>
<dbReference type="AlphaFoldDB" id="A0A0E9M2T4"/>
<evidence type="ECO:0000313" key="10">
    <source>
        <dbReference type="Proteomes" id="UP000032900"/>
    </source>
</evidence>
<dbReference type="GO" id="GO:0009236">
    <property type="term" value="P:cobalamin biosynthetic process"/>
    <property type="evidence" value="ECO:0007669"/>
    <property type="project" value="UniProtKB-UniRule"/>
</dbReference>
<evidence type="ECO:0000256" key="3">
    <source>
        <dbReference type="ARBA" id="ARBA00022679"/>
    </source>
</evidence>
<evidence type="ECO:0000259" key="8">
    <source>
        <dbReference type="Pfam" id="PF01923"/>
    </source>
</evidence>
<reference evidence="9 10" key="1">
    <citation type="journal article" date="2015" name="Microbes Environ.">
        <title>Distribution and evolution of nitrogen fixation genes in the phylum bacteroidetes.</title>
        <authorList>
            <person name="Inoue J."/>
            <person name="Oshima K."/>
            <person name="Suda W."/>
            <person name="Sakamoto M."/>
            <person name="Iino T."/>
            <person name="Noda S."/>
            <person name="Hongoh Y."/>
            <person name="Hattori M."/>
            <person name="Ohkuma M."/>
        </authorList>
    </citation>
    <scope>NUCLEOTIDE SEQUENCE [LARGE SCALE GENOMIC DNA]</scope>
    <source>
        <strain evidence="9">JCM 15548</strain>
    </source>
</reference>
<protein>
    <recommendedName>
        <fullName evidence="6">Corrinoid adenosyltransferase</fullName>
        <ecNumber evidence="6">2.5.1.17</ecNumber>
    </recommendedName>
    <alternativeName>
        <fullName evidence="6">Cob(II)alamin adenosyltransferase</fullName>
    </alternativeName>
    <alternativeName>
        <fullName evidence="6">Cob(II)yrinic acid a,c-diamide adenosyltransferase</fullName>
    </alternativeName>
    <alternativeName>
        <fullName evidence="6">Cobinamide/cobalamin adenosyltransferase</fullName>
    </alternativeName>
</protein>
<comment type="caution">
    <text evidence="9">The sequence shown here is derived from an EMBL/GenBank/DDBJ whole genome shotgun (WGS) entry which is preliminary data.</text>
</comment>
<sequence>MNKSLVYTKTGDKGTTGLIGGTRVAKDHFRLEAYGTVDELNTNIGMIRSYPIDQPSIETIIRIQNQLFTIGSYLATDASVSDLQSKLRTDEKEITHLETEMDKMESALPPLKNFVLPGGHPAVSQCHITRTICRRAERRVISMSGEVKVDEWVIRYLNRLSDYFFVLSRHLSNYFNIDEIPWISNLQE</sequence>
<feature type="coiled-coil region" evidence="7">
    <location>
        <begin position="80"/>
        <end position="107"/>
    </location>
</feature>
<dbReference type="Gene3D" id="1.20.1200.10">
    <property type="entry name" value="Cobalamin adenosyltransferase-like"/>
    <property type="match status" value="1"/>
</dbReference>
<dbReference type="PANTHER" id="PTHR12213">
    <property type="entry name" value="CORRINOID ADENOSYLTRANSFERASE"/>
    <property type="match status" value="1"/>
</dbReference>
<organism evidence="9 10">
    <name type="scientific">Geofilum rubicundum JCM 15548</name>
    <dbReference type="NCBI Taxonomy" id="1236989"/>
    <lineage>
        <taxon>Bacteria</taxon>
        <taxon>Pseudomonadati</taxon>
        <taxon>Bacteroidota</taxon>
        <taxon>Bacteroidia</taxon>
        <taxon>Marinilabiliales</taxon>
        <taxon>Marinilabiliaceae</taxon>
        <taxon>Geofilum</taxon>
    </lineage>
</organism>
<evidence type="ECO:0000256" key="4">
    <source>
        <dbReference type="ARBA" id="ARBA00022741"/>
    </source>
</evidence>
<dbReference type="OrthoDB" id="9778896at2"/>
<evidence type="ECO:0000256" key="2">
    <source>
        <dbReference type="ARBA" id="ARBA00011233"/>
    </source>
</evidence>
<evidence type="ECO:0000256" key="7">
    <source>
        <dbReference type="SAM" id="Coils"/>
    </source>
</evidence>
<proteinExistence type="inferred from homology"/>
<comment type="subunit">
    <text evidence="2">Homotrimer.</text>
</comment>
<dbReference type="SUPFAM" id="SSF89028">
    <property type="entry name" value="Cobalamin adenosyltransferase-like"/>
    <property type="match status" value="1"/>
</dbReference>
<evidence type="ECO:0000256" key="5">
    <source>
        <dbReference type="ARBA" id="ARBA00022840"/>
    </source>
</evidence>
<dbReference type="NCBIfam" id="TIGR00636">
    <property type="entry name" value="PduO_Nterm"/>
    <property type="match status" value="1"/>
</dbReference>
<dbReference type="InterPro" id="IPR029499">
    <property type="entry name" value="PduO-typ"/>
</dbReference>
<accession>A0A0E9M2T4</accession>
<comment type="similarity">
    <text evidence="1 6">Belongs to the Cob(I)alamin adenosyltransferase family.</text>
</comment>
<comment type="catalytic activity">
    <reaction evidence="6">
        <text>2 cob(II)yrinate a,c diamide + reduced [electron-transfer flavoprotein] + 2 ATP = 2 adenosylcob(III)yrinate a,c-diamide + 2 triphosphate + oxidized [electron-transfer flavoprotein] + 3 H(+)</text>
        <dbReference type="Rhea" id="RHEA:11528"/>
        <dbReference type="Rhea" id="RHEA-COMP:10685"/>
        <dbReference type="Rhea" id="RHEA-COMP:10686"/>
        <dbReference type="ChEBI" id="CHEBI:15378"/>
        <dbReference type="ChEBI" id="CHEBI:18036"/>
        <dbReference type="ChEBI" id="CHEBI:30616"/>
        <dbReference type="ChEBI" id="CHEBI:57692"/>
        <dbReference type="ChEBI" id="CHEBI:58307"/>
        <dbReference type="ChEBI" id="CHEBI:58503"/>
        <dbReference type="ChEBI" id="CHEBI:58537"/>
        <dbReference type="EC" id="2.5.1.17"/>
    </reaction>
</comment>